<dbReference type="Pfam" id="PF06580">
    <property type="entry name" value="His_kinase"/>
    <property type="match status" value="1"/>
</dbReference>
<reference evidence="2 3" key="1">
    <citation type="journal article" date="2018" name="Syst. Appl. Microbiol.">
        <title>Flavobacterium circumlabens sp. nov. and Flavobacterium cupreum sp. nov., two psychrotrophic species isolated from Antarctic environmental samples.</title>
        <authorList>
            <person name="Kralova S."/>
            <person name="Busse H.J."/>
            <person name="Svec P."/>
            <person name="Maslanova I."/>
            <person name="Stankova E."/>
            <person name="Bartak M."/>
            <person name="Sedlacek I."/>
        </authorList>
    </citation>
    <scope>NUCLEOTIDE SEQUENCE [LARGE SCALE GENOMIC DNA]</scope>
    <source>
        <strain evidence="2 3">CCM 8828</strain>
    </source>
</reference>
<dbReference type="InterPro" id="IPR010559">
    <property type="entry name" value="Sig_transdc_His_kin_internal"/>
</dbReference>
<comment type="caution">
    <text evidence="2">The sequence shown here is derived from an EMBL/GenBank/DDBJ whole genome shotgun (WGS) entry which is preliminary data.</text>
</comment>
<dbReference type="PANTHER" id="PTHR34220:SF7">
    <property type="entry name" value="SENSOR HISTIDINE KINASE YPDA"/>
    <property type="match status" value="1"/>
</dbReference>
<dbReference type="Proteomes" id="UP000298340">
    <property type="component" value="Unassembled WGS sequence"/>
</dbReference>
<keyword evidence="2" id="KW-0418">Kinase</keyword>
<sequence>EVYSSKDIGCQHPNCPLEAAIVIPLYVHDDIVGTLKLYFTDHHDLTFVEKQLAEGLAKIFSSQLELGAVETQRKLLQDAEIKSLQAQVNPHFFFNAINTISALVRIDHEKARQLLLQLSHFFRSNLQGARNNTIT</sequence>
<feature type="domain" description="Signal transduction histidine kinase internal region" evidence="1">
    <location>
        <begin position="79"/>
        <end position="131"/>
    </location>
</feature>
<keyword evidence="2" id="KW-0808">Transferase</keyword>
<protein>
    <submittedName>
        <fullName evidence="2">Sensor histidine kinase</fullName>
    </submittedName>
</protein>
<dbReference type="GO" id="GO:0016020">
    <property type="term" value="C:membrane"/>
    <property type="evidence" value="ECO:0007669"/>
    <property type="project" value="InterPro"/>
</dbReference>
<evidence type="ECO:0000313" key="2">
    <source>
        <dbReference type="EMBL" id="TEB41188.1"/>
    </source>
</evidence>
<gene>
    <name evidence="2" type="ORF">D0809_26795</name>
</gene>
<dbReference type="SUPFAM" id="SSF55781">
    <property type="entry name" value="GAF domain-like"/>
    <property type="match status" value="1"/>
</dbReference>
<dbReference type="InterPro" id="IPR050640">
    <property type="entry name" value="Bact_2-comp_sensor_kinase"/>
</dbReference>
<dbReference type="EMBL" id="QWDN01000472">
    <property type="protein sequence ID" value="TEB41188.1"/>
    <property type="molecule type" value="Genomic_DNA"/>
</dbReference>
<evidence type="ECO:0000259" key="1">
    <source>
        <dbReference type="Pfam" id="PF06580"/>
    </source>
</evidence>
<accession>A0A4Y7U527</accession>
<dbReference type="PANTHER" id="PTHR34220">
    <property type="entry name" value="SENSOR HISTIDINE KINASE YPDA"/>
    <property type="match status" value="1"/>
</dbReference>
<feature type="non-terminal residue" evidence="2">
    <location>
        <position position="135"/>
    </location>
</feature>
<proteinExistence type="predicted"/>
<feature type="non-terminal residue" evidence="2">
    <location>
        <position position="1"/>
    </location>
</feature>
<evidence type="ECO:0000313" key="3">
    <source>
        <dbReference type="Proteomes" id="UP000298340"/>
    </source>
</evidence>
<organism evidence="2 3">
    <name type="scientific">Flavobacterium circumlabens</name>
    <dbReference type="NCBI Taxonomy" id="2133765"/>
    <lineage>
        <taxon>Bacteria</taxon>
        <taxon>Pseudomonadati</taxon>
        <taxon>Bacteroidota</taxon>
        <taxon>Flavobacteriia</taxon>
        <taxon>Flavobacteriales</taxon>
        <taxon>Flavobacteriaceae</taxon>
        <taxon>Flavobacterium</taxon>
    </lineage>
</organism>
<dbReference type="AlphaFoldDB" id="A0A4Y7U527"/>
<dbReference type="GO" id="GO:0000155">
    <property type="term" value="F:phosphorelay sensor kinase activity"/>
    <property type="evidence" value="ECO:0007669"/>
    <property type="project" value="InterPro"/>
</dbReference>
<name>A0A4Y7U527_9FLAO</name>